<comment type="caution">
    <text evidence="3">The sequence shown here is derived from an EMBL/GenBank/DDBJ whole genome shotgun (WGS) entry which is preliminary data.</text>
</comment>
<evidence type="ECO:0000313" key="3">
    <source>
        <dbReference type="EMBL" id="GGK77665.1"/>
    </source>
</evidence>
<keyword evidence="4" id="KW-1185">Reference proteome</keyword>
<dbReference type="RefSeq" id="WP_189077859.1">
    <property type="nucleotide sequence ID" value="NZ_BMMX01000002.1"/>
</dbReference>
<reference evidence="3" key="2">
    <citation type="submission" date="2020-09" db="EMBL/GenBank/DDBJ databases">
        <authorList>
            <person name="Sun Q."/>
            <person name="Zhou Y."/>
        </authorList>
    </citation>
    <scope>NUCLEOTIDE SEQUENCE</scope>
    <source>
        <strain evidence="3">CGMCC 4.7299</strain>
    </source>
</reference>
<evidence type="ECO:0000313" key="4">
    <source>
        <dbReference type="Proteomes" id="UP000656042"/>
    </source>
</evidence>
<feature type="region of interest" description="Disordered" evidence="1">
    <location>
        <begin position="1"/>
        <end position="81"/>
    </location>
</feature>
<proteinExistence type="predicted"/>
<keyword evidence="2" id="KW-1133">Transmembrane helix</keyword>
<feature type="compositionally biased region" description="Low complexity" evidence="1">
    <location>
        <begin position="139"/>
        <end position="165"/>
    </location>
</feature>
<feature type="compositionally biased region" description="Polar residues" evidence="1">
    <location>
        <begin position="1"/>
        <end position="16"/>
    </location>
</feature>
<gene>
    <name evidence="3" type="ORF">GCM10012284_09500</name>
</gene>
<dbReference type="EMBL" id="BMMX01000002">
    <property type="protein sequence ID" value="GGK77665.1"/>
    <property type="molecule type" value="Genomic_DNA"/>
</dbReference>
<protein>
    <submittedName>
        <fullName evidence="3">Uncharacterized protein</fullName>
    </submittedName>
</protein>
<evidence type="ECO:0000256" key="2">
    <source>
        <dbReference type="SAM" id="Phobius"/>
    </source>
</evidence>
<feature type="compositionally biased region" description="Low complexity" evidence="1">
    <location>
        <begin position="27"/>
        <end position="39"/>
    </location>
</feature>
<organism evidence="3 4">
    <name type="scientific">Mangrovihabitans endophyticus</name>
    <dbReference type="NCBI Taxonomy" id="1751298"/>
    <lineage>
        <taxon>Bacteria</taxon>
        <taxon>Bacillati</taxon>
        <taxon>Actinomycetota</taxon>
        <taxon>Actinomycetes</taxon>
        <taxon>Micromonosporales</taxon>
        <taxon>Micromonosporaceae</taxon>
        <taxon>Mangrovihabitans</taxon>
    </lineage>
</organism>
<keyword evidence="2" id="KW-0812">Transmembrane</keyword>
<feature type="transmembrane region" description="Helical" evidence="2">
    <location>
        <begin position="110"/>
        <end position="127"/>
    </location>
</feature>
<evidence type="ECO:0000256" key="1">
    <source>
        <dbReference type="SAM" id="MobiDB-lite"/>
    </source>
</evidence>
<feature type="compositionally biased region" description="Pro residues" evidence="1">
    <location>
        <begin position="166"/>
        <end position="176"/>
    </location>
</feature>
<accession>A0A8J3FM88</accession>
<name>A0A8J3FM88_9ACTN</name>
<feature type="region of interest" description="Disordered" evidence="1">
    <location>
        <begin position="321"/>
        <end position="344"/>
    </location>
</feature>
<dbReference type="Proteomes" id="UP000656042">
    <property type="component" value="Unassembled WGS sequence"/>
</dbReference>
<feature type="region of interest" description="Disordered" evidence="1">
    <location>
        <begin position="130"/>
        <end position="180"/>
    </location>
</feature>
<dbReference type="AlphaFoldDB" id="A0A8J3FM88"/>
<sequence>MIETSEVSRTLTSLLSRTGPEVPPDVAALPAEPTLPAETDPAETPDTGSATAPETGPAETPDAGPDPAETPEPGFRDVPTQQLPLVTAPPSVAARAVIVYEPQPPLRRGLWLFTALLVALTVGVVLGQTSAYQPPSRSTTATVGQPAAATPGPTAPAPSASGTSTPGPPAPGPPAAPVTAPLGTARTAAIELNGTAGAVRISSADLGGLLFSAPATSVAGAAVRDGPQTRVTLAVAGAGAEIQLHAAVRWTIHLTGAVGDLLIDPGTAPVRVKLAGGAGTATLSRVYHDVKPGTALRTAGWRSATKRYDVVASAPLRSVTVAGAPGVSPSRRPPTGPQRRSAAG</sequence>
<reference evidence="3" key="1">
    <citation type="journal article" date="2014" name="Int. J. Syst. Evol. Microbiol.">
        <title>Complete genome sequence of Corynebacterium casei LMG S-19264T (=DSM 44701T), isolated from a smear-ripened cheese.</title>
        <authorList>
            <consortium name="US DOE Joint Genome Institute (JGI-PGF)"/>
            <person name="Walter F."/>
            <person name="Albersmeier A."/>
            <person name="Kalinowski J."/>
            <person name="Ruckert C."/>
        </authorList>
    </citation>
    <scope>NUCLEOTIDE SEQUENCE</scope>
    <source>
        <strain evidence="3">CGMCC 4.7299</strain>
    </source>
</reference>
<keyword evidence="2" id="KW-0472">Membrane</keyword>